<dbReference type="KEGG" id="vg:80539720"/>
<accession>A0AAE8XCK9</accession>
<evidence type="ECO:0000313" key="1">
    <source>
        <dbReference type="EMBL" id="UAU42906.1"/>
    </source>
</evidence>
<dbReference type="RefSeq" id="YP_010801041.1">
    <property type="nucleotide sequence ID" value="NC_076938.1"/>
</dbReference>
<name>A0AAE8XCK9_9RHAB</name>
<dbReference type="GeneID" id="80539720"/>
<evidence type="ECO:0000313" key="2">
    <source>
        <dbReference type="Proteomes" id="UP000830554"/>
    </source>
</evidence>
<dbReference type="EMBL" id="MW491760">
    <property type="protein sequence ID" value="UAU42906.1"/>
    <property type="molecule type" value="Viral_cRNA"/>
</dbReference>
<proteinExistence type="predicted"/>
<organism evidence="1 2">
    <name type="scientific">Matariya virus</name>
    <dbReference type="NCBI Taxonomy" id="1272948"/>
    <lineage>
        <taxon>Viruses</taxon>
        <taxon>Riboviria</taxon>
        <taxon>Orthornavirae</taxon>
        <taxon>Negarnaviricota</taxon>
        <taxon>Haploviricotina</taxon>
        <taxon>Monjiviricetes</taxon>
        <taxon>Mononegavirales</taxon>
        <taxon>Rhabdoviridae</taxon>
        <taxon>Alpharhabdovirinae</taxon>
        <taxon>Sunrhavirus</taxon>
        <taxon>Sunrhavirus matariya</taxon>
    </lineage>
</organism>
<dbReference type="Proteomes" id="UP000830554">
    <property type="component" value="Segment"/>
</dbReference>
<sequence length="172" mass="19551">MNRIRKFLGYGDENFDFFVGTESKMITSVETKVYFTLNVTITRVGTSALSKEIILKEILQSYRGPSEKESLFIIGALLSVPSWIRKKDGTGYGFRGEYGVKFDTDNLSLMSDFEHESVSTYVKDNWIVLINSSVKTKKSKGGFNPSSKVQEVITKFEIKTNLFEFSPLFIVH</sequence>
<gene>
    <name evidence="1" type="primary">M</name>
</gene>
<reference evidence="2" key="1">
    <citation type="journal article" date="2021" name="Viruses">
        <title>Genome Characterization of Bird-Related Rhabdoviruses Circulating in Africa.</title>
        <authorList>
            <person name="Luo D.-S."/>
            <person name="Zhou Z.-J."/>
            <person name="Ge X.-Y."/>
            <person name="Bourhy H."/>
            <person name="Shi Z.-L."/>
            <person name="Grandadam M."/>
            <person name="Dacheux L."/>
        </authorList>
    </citation>
    <scope>NUCLEOTIDE SEQUENCE [LARGE SCALE GENOMIC DNA]</scope>
</reference>
<protein>
    <submittedName>
        <fullName evidence="1">Matrix</fullName>
    </submittedName>
</protein>
<keyword evidence="2" id="KW-1185">Reference proteome</keyword>